<dbReference type="OrthoDB" id="5238236at2759"/>
<dbReference type="EMBL" id="KV878970">
    <property type="protein sequence ID" value="OJK04629.1"/>
    <property type="molecule type" value="Genomic_DNA"/>
</dbReference>
<dbReference type="STRING" id="690307.A0A1L9X8G7"/>
<dbReference type="AlphaFoldDB" id="A0A1L9X8G7"/>
<sequence>MNAAVVTDSTLQLAQDLVKEVEANWRTSLSERKSDVQTVVYNLAALSSGIFAPPSMKIGLPYNKNLAVTAEGCYLPTKLLLESFANLFQAGHHPVFKTGQFGIYDPKADRGRMSLGQKFNEDKLILLPILPEFACSIRSASTCLPRMSSLGA</sequence>
<dbReference type="GeneID" id="30977970"/>
<evidence type="ECO:0000313" key="1">
    <source>
        <dbReference type="EMBL" id="OJK04629.1"/>
    </source>
</evidence>
<reference evidence="2" key="1">
    <citation type="journal article" date="2017" name="Genome Biol.">
        <title>Comparative genomics reveals high biological diversity and specific adaptations in the industrially and medically important fungal genus Aspergillus.</title>
        <authorList>
            <person name="de Vries R.P."/>
            <person name="Riley R."/>
            <person name="Wiebenga A."/>
            <person name="Aguilar-Osorio G."/>
            <person name="Amillis S."/>
            <person name="Uchima C.A."/>
            <person name="Anderluh G."/>
            <person name="Asadollahi M."/>
            <person name="Askin M."/>
            <person name="Barry K."/>
            <person name="Battaglia E."/>
            <person name="Bayram O."/>
            <person name="Benocci T."/>
            <person name="Braus-Stromeyer S.A."/>
            <person name="Caldana C."/>
            <person name="Canovas D."/>
            <person name="Cerqueira G.C."/>
            <person name="Chen F."/>
            <person name="Chen W."/>
            <person name="Choi C."/>
            <person name="Clum A."/>
            <person name="Dos Santos R.A."/>
            <person name="Damasio A.R."/>
            <person name="Diallinas G."/>
            <person name="Emri T."/>
            <person name="Fekete E."/>
            <person name="Flipphi M."/>
            <person name="Freyberg S."/>
            <person name="Gallo A."/>
            <person name="Gournas C."/>
            <person name="Habgood R."/>
            <person name="Hainaut M."/>
            <person name="Harispe M.L."/>
            <person name="Henrissat B."/>
            <person name="Hilden K.S."/>
            <person name="Hope R."/>
            <person name="Hossain A."/>
            <person name="Karabika E."/>
            <person name="Karaffa L."/>
            <person name="Karanyi Z."/>
            <person name="Krasevec N."/>
            <person name="Kuo A."/>
            <person name="Kusch H."/>
            <person name="LaButti K."/>
            <person name="Lagendijk E.L."/>
            <person name="Lapidus A."/>
            <person name="Levasseur A."/>
            <person name="Lindquist E."/>
            <person name="Lipzen A."/>
            <person name="Logrieco A.F."/>
            <person name="MacCabe A."/>
            <person name="Maekelae M.R."/>
            <person name="Malavazi I."/>
            <person name="Melin P."/>
            <person name="Meyer V."/>
            <person name="Mielnichuk N."/>
            <person name="Miskei M."/>
            <person name="Molnar A.P."/>
            <person name="Mule G."/>
            <person name="Ngan C.Y."/>
            <person name="Orejas M."/>
            <person name="Orosz E."/>
            <person name="Ouedraogo J.P."/>
            <person name="Overkamp K.M."/>
            <person name="Park H.-S."/>
            <person name="Perrone G."/>
            <person name="Piumi F."/>
            <person name="Punt P.J."/>
            <person name="Ram A.F."/>
            <person name="Ramon A."/>
            <person name="Rauscher S."/>
            <person name="Record E."/>
            <person name="Riano-Pachon D.M."/>
            <person name="Robert V."/>
            <person name="Roehrig J."/>
            <person name="Ruller R."/>
            <person name="Salamov A."/>
            <person name="Salih N.S."/>
            <person name="Samson R.A."/>
            <person name="Sandor E."/>
            <person name="Sanguinetti M."/>
            <person name="Schuetze T."/>
            <person name="Sepcic K."/>
            <person name="Shelest E."/>
            <person name="Sherlock G."/>
            <person name="Sophianopoulou V."/>
            <person name="Squina F.M."/>
            <person name="Sun H."/>
            <person name="Susca A."/>
            <person name="Todd R.B."/>
            <person name="Tsang A."/>
            <person name="Unkles S.E."/>
            <person name="van de Wiele N."/>
            <person name="van Rossen-Uffink D."/>
            <person name="Oliveira J.V."/>
            <person name="Vesth T.C."/>
            <person name="Visser J."/>
            <person name="Yu J.-H."/>
            <person name="Zhou M."/>
            <person name="Andersen M.R."/>
            <person name="Archer D.B."/>
            <person name="Baker S.E."/>
            <person name="Benoit I."/>
            <person name="Brakhage A.A."/>
            <person name="Braus G.H."/>
            <person name="Fischer R."/>
            <person name="Frisvad J.C."/>
            <person name="Goldman G.H."/>
            <person name="Houbraken J."/>
            <person name="Oakley B."/>
            <person name="Pocsi I."/>
            <person name="Scazzocchio C."/>
            <person name="Seiboth B."/>
            <person name="vanKuyk P.A."/>
            <person name="Wortman J."/>
            <person name="Dyer P.S."/>
            <person name="Grigoriev I.V."/>
        </authorList>
    </citation>
    <scope>NUCLEOTIDE SEQUENCE [LARGE SCALE GENOMIC DNA]</scope>
    <source>
        <strain evidence="2">ATCC 16872 / CBS 172.66 / WB 5094</strain>
    </source>
</reference>
<dbReference type="RefSeq" id="XP_020060968.1">
    <property type="nucleotide sequence ID" value="XM_020204156.1"/>
</dbReference>
<organism evidence="1 2">
    <name type="scientific">Aspergillus aculeatus (strain ATCC 16872 / CBS 172.66 / WB 5094)</name>
    <dbReference type="NCBI Taxonomy" id="690307"/>
    <lineage>
        <taxon>Eukaryota</taxon>
        <taxon>Fungi</taxon>
        <taxon>Dikarya</taxon>
        <taxon>Ascomycota</taxon>
        <taxon>Pezizomycotina</taxon>
        <taxon>Eurotiomycetes</taxon>
        <taxon>Eurotiomycetidae</taxon>
        <taxon>Eurotiales</taxon>
        <taxon>Aspergillaceae</taxon>
        <taxon>Aspergillus</taxon>
        <taxon>Aspergillus subgen. Circumdati</taxon>
    </lineage>
</organism>
<dbReference type="PANTHER" id="PTHR38795:SF1">
    <property type="entry name" value="DUF6604 DOMAIN-CONTAINING PROTEIN"/>
    <property type="match status" value="1"/>
</dbReference>
<name>A0A1L9X8G7_ASPA1</name>
<dbReference type="PANTHER" id="PTHR38795">
    <property type="entry name" value="DUF6604 DOMAIN-CONTAINING PROTEIN"/>
    <property type="match status" value="1"/>
</dbReference>
<dbReference type="VEuPathDB" id="FungiDB:ASPACDRAFT_74235"/>
<dbReference type="Proteomes" id="UP000184546">
    <property type="component" value="Unassembled WGS sequence"/>
</dbReference>
<protein>
    <submittedName>
        <fullName evidence="1">Uncharacterized protein</fullName>
    </submittedName>
</protein>
<evidence type="ECO:0000313" key="2">
    <source>
        <dbReference type="Proteomes" id="UP000184546"/>
    </source>
</evidence>
<keyword evidence="2" id="KW-1185">Reference proteome</keyword>
<accession>A0A1L9X8G7</accession>
<proteinExistence type="predicted"/>
<gene>
    <name evidence="1" type="ORF">ASPACDRAFT_74235</name>
</gene>